<gene>
    <name evidence="2" type="ORF">OnM2_025095</name>
</gene>
<dbReference type="Gene3D" id="1.20.1280.50">
    <property type="match status" value="1"/>
</dbReference>
<dbReference type="OrthoDB" id="5295250at2759"/>
<keyword evidence="3" id="KW-1185">Reference proteome</keyword>
<organism evidence="2 3">
    <name type="scientific">Erysiphe neolycopersici</name>
    <dbReference type="NCBI Taxonomy" id="212602"/>
    <lineage>
        <taxon>Eukaryota</taxon>
        <taxon>Fungi</taxon>
        <taxon>Dikarya</taxon>
        <taxon>Ascomycota</taxon>
        <taxon>Pezizomycotina</taxon>
        <taxon>Leotiomycetes</taxon>
        <taxon>Erysiphales</taxon>
        <taxon>Erysiphaceae</taxon>
        <taxon>Erysiphe</taxon>
    </lineage>
</organism>
<feature type="domain" description="F-box" evidence="1">
    <location>
        <begin position="55"/>
        <end position="105"/>
    </location>
</feature>
<dbReference type="STRING" id="212602.A0A420I125"/>
<accession>A0A420I125</accession>
<dbReference type="InterPro" id="IPR001810">
    <property type="entry name" value="F-box_dom"/>
</dbReference>
<name>A0A420I125_9PEZI</name>
<dbReference type="Pfam" id="PF12937">
    <property type="entry name" value="F-box-like"/>
    <property type="match status" value="1"/>
</dbReference>
<evidence type="ECO:0000313" key="2">
    <source>
        <dbReference type="EMBL" id="RKF63380.1"/>
    </source>
</evidence>
<reference evidence="2 3" key="1">
    <citation type="journal article" date="2018" name="BMC Genomics">
        <title>Comparative genome analyses reveal sequence features reflecting distinct modes of host-adaptation between dicot and monocot powdery mildew.</title>
        <authorList>
            <person name="Wu Y."/>
            <person name="Ma X."/>
            <person name="Pan Z."/>
            <person name="Kale S.D."/>
            <person name="Song Y."/>
            <person name="King H."/>
            <person name="Zhang Q."/>
            <person name="Presley C."/>
            <person name="Deng X."/>
            <person name="Wei C.I."/>
            <person name="Xiao S."/>
        </authorList>
    </citation>
    <scope>NUCLEOTIDE SEQUENCE [LARGE SCALE GENOMIC DNA]</scope>
    <source>
        <strain evidence="2">UMSG2</strain>
    </source>
</reference>
<comment type="caution">
    <text evidence="2">The sequence shown here is derived from an EMBL/GenBank/DDBJ whole genome shotgun (WGS) entry which is preliminary data.</text>
</comment>
<dbReference type="Proteomes" id="UP000286134">
    <property type="component" value="Unassembled WGS sequence"/>
</dbReference>
<proteinExistence type="predicted"/>
<dbReference type="SMART" id="SM00256">
    <property type="entry name" value="FBOX"/>
    <property type="match status" value="1"/>
</dbReference>
<dbReference type="SUPFAM" id="SSF81383">
    <property type="entry name" value="F-box domain"/>
    <property type="match status" value="1"/>
</dbReference>
<evidence type="ECO:0000313" key="3">
    <source>
        <dbReference type="Proteomes" id="UP000286134"/>
    </source>
</evidence>
<evidence type="ECO:0000259" key="1">
    <source>
        <dbReference type="PROSITE" id="PS50181"/>
    </source>
</evidence>
<sequence length="546" mass="63399">MSGCESFEALRLSDGRPDIISRRLHLDNLISRLMSSEIRYLQAKLEKIQLNKKGNKIFLEIPHELCLKIINGLYLEDLLRMRLTCRSWHEKFRNLDFCVHILKRYYQMPLNYYFKRSGLDCSGLGKAKDRGSWIQRFTINRIRRENGITCKNYHIEGIFSRSISYCNSRIAIQNREIIEVHDLISEKLISFMTPTREQMNKWLLSDNYLIGLVHNPTKLLAWDLESMVLHSIRLPAEVLYLSASRCQVGIVTVSSEILIWIVGGALRKLQKTKPDINCQEEEVVAVDIFFHSTDKGLVTSSMKLLGKNYLVMCAYNLIDIVFLISFSRTKSKSILDKNYATKITVQVFVAEALIMTHHQMLYTLTEPYKYRSTLISNDNLIGMEALESASDLLYKYVTFDMNKRQFHCMEVHLHPEVRIRFSRRNHLIWRDQIFIPVFTEGFVSIQVITISKSCNEVWNEPSKNQYASCSISGPSLKHSSILLIETRSQSTCKAIENTSLPRLTYGIEIWGDDSFIVSYDRKSLKIWQFNDFGLGPLRSSATDYRN</sequence>
<dbReference type="InterPro" id="IPR036047">
    <property type="entry name" value="F-box-like_dom_sf"/>
</dbReference>
<dbReference type="EMBL" id="MCFK01002592">
    <property type="protein sequence ID" value="RKF63380.1"/>
    <property type="molecule type" value="Genomic_DNA"/>
</dbReference>
<dbReference type="AlphaFoldDB" id="A0A420I125"/>
<dbReference type="PROSITE" id="PS50181">
    <property type="entry name" value="FBOX"/>
    <property type="match status" value="1"/>
</dbReference>
<protein>
    <submittedName>
        <fullName evidence="2">Putative f-box domain-containing protein</fullName>
    </submittedName>
</protein>